<evidence type="ECO:0000313" key="4">
    <source>
        <dbReference type="Proteomes" id="UP000028059"/>
    </source>
</evidence>
<dbReference type="InterPro" id="IPR007759">
    <property type="entry name" value="Asxl_HARE-HTH"/>
</dbReference>
<dbReference type="GO" id="GO:0006355">
    <property type="term" value="P:regulation of DNA-templated transcription"/>
    <property type="evidence" value="ECO:0007669"/>
    <property type="project" value="InterPro"/>
</dbReference>
<gene>
    <name evidence="3" type="ORF">AAA799N04_00705</name>
</gene>
<keyword evidence="1" id="KW-0804">Transcription</keyword>
<dbReference type="InterPro" id="IPR027417">
    <property type="entry name" value="P-loop_NTPase"/>
</dbReference>
<dbReference type="Pfam" id="PF05066">
    <property type="entry name" value="HARE-HTH"/>
    <property type="match status" value="1"/>
</dbReference>
<name>A0A081RNL7_9ARCH</name>
<dbReference type="GO" id="GO:0005524">
    <property type="term" value="F:ATP binding"/>
    <property type="evidence" value="ECO:0007669"/>
    <property type="project" value="InterPro"/>
</dbReference>
<organism evidence="3 4">
    <name type="scientific">Marine Group I thaumarchaeote SCGC AAA799-N04</name>
    <dbReference type="NCBI Taxonomy" id="1502293"/>
    <lineage>
        <taxon>Archaea</taxon>
        <taxon>Nitrososphaerota</taxon>
        <taxon>Marine Group I</taxon>
    </lineage>
</organism>
<reference evidence="3 4" key="1">
    <citation type="submission" date="2014-06" db="EMBL/GenBank/DDBJ databases">
        <authorList>
            <person name="Ngugi D.K."/>
            <person name="Blom J."/>
            <person name="Alam I."/>
            <person name="Rashid M."/>
            <person name="Ba Alawi W."/>
            <person name="Zhang G."/>
            <person name="Hikmawan T."/>
            <person name="Guan Y."/>
            <person name="Antunes A."/>
            <person name="Siam R."/>
            <person name="ElDorry H."/>
            <person name="Bajic V."/>
            <person name="Stingl U."/>
        </authorList>
    </citation>
    <scope>NUCLEOTIDE SEQUENCE [LARGE SCALE GENOMIC DNA]</scope>
    <source>
        <strain evidence="3">SCGC AAA799-N04</strain>
    </source>
</reference>
<proteinExistence type="predicted"/>
<dbReference type="AlphaFoldDB" id="A0A081RNL7"/>
<dbReference type="PROSITE" id="PS51913">
    <property type="entry name" value="HTH_HARE"/>
    <property type="match status" value="1"/>
</dbReference>
<dbReference type="GO" id="GO:0016887">
    <property type="term" value="F:ATP hydrolysis activity"/>
    <property type="evidence" value="ECO:0007669"/>
    <property type="project" value="InterPro"/>
</dbReference>
<dbReference type="SMART" id="SM00382">
    <property type="entry name" value="AAA"/>
    <property type="match status" value="1"/>
</dbReference>
<dbReference type="Proteomes" id="UP000028059">
    <property type="component" value="Unassembled WGS sequence"/>
</dbReference>
<sequence length="1200" mass="139457">MKYPELKNFILNEMRMHDGKNYQPVMIKTLNQSDGKATKLEIQQALHDANPDSSVEYFSNSPVFEVLTKSHPVADYDEISGLFYLLDYETYNDAEKSWITNYCDEKINGKSAKQFFVLDNKQELENAQKILLENLRKLTTRKDRTRISFPGPGENVDDIVEYTSKGDFWWYSQNLPDERIPRFWNSFGVGEPNWGTSTGITVEINPPMNESTRRTKGAFVKDNEGKIYICHDGSLGGGNTPGGFSDVYPNDEKWIEANDGRSDPRELILISDITSEQLGENLGDYIQYVAKYKAGELVSTKAPYYLLFRHKSENNPYQDDPSGEVYHFPKIANYTKVVPGANAIWYDRVNGDHYFWGYGTISQVNPRSDGDFDAHFGSFKFFEKEGNSLEREGKFLKKATSEVEELIRNNSGFNVQHSISEIDEETYNKIIGSKTLQNNSFETGHKLFLIEIEQKKHKIPFEDFNHIDFIKDELEYKENALRNSLADLSLDKWDQWSGEPEKICEAVRNAVAKRNSENLIWSPPYRTEIGFFDELEESSKKILGKALYDFFKKTNSIKNKFDSLVESLEKINRKPEIRLLGYLMFLLDSTKYFPVHPTNFDNLLEFYGYQKIKDNHWERYYAYLELAEKIKSFLNQKYPHEQLTSLKVQSYMWVIAGAVSRNYWMIRPDTDGKDWDNQRSKGIIGIHYHTLDLSKFAHANNQLSKRKIQEEIQESRKAAGEEPLTQPQLDSTFGQFEKFFAIRKKDKIIAIGNNSTLLGIGNATDKYQFRTDVGEFCHTVPVEWYDTESREIPMQEMRRTVKKLSVKDYVDIMSKQSLVEDSKYQKFIDILEKKKQLIFYGPPGTGKTYHSVILAEQFTKNNSSQPQKMTFRSAIIKTLKEADRPMHYMDITKEILDKGLVQTSGETPHYTIVKEMSKDIQNKGEHSIFIKTDKGTYKLNPNSQEYEIKFTDSVQEDPQYIRSVTFHQSYSYEEFIEGIRPHTVGNQISYEREDGIFKEMVEDAKADPTNKYVMLIDEINRGNISKIFGELITLIEKDKRDKHTLQLAYSKEDFAIPSNLYIIGTMNTADRSLVQIDAALRRRFAFCELMPKPELLTQSIEGISLQQLLTTLNQRISKEGLREKQVGHSYLMKVNNLEELHFVFTHEIVPLLQDYFFDDYKKLENDILSEDFVDSENMIIKEDWQDDPNRFLEILKSAFS</sequence>
<dbReference type="Pfam" id="PF07728">
    <property type="entry name" value="AAA_5"/>
    <property type="match status" value="1"/>
</dbReference>
<accession>A0A081RNL7</accession>
<evidence type="ECO:0000313" key="3">
    <source>
        <dbReference type="EMBL" id="KEQ56790.1"/>
    </source>
</evidence>
<dbReference type="InterPro" id="IPR052934">
    <property type="entry name" value="Methyl-DNA_Rec/Restrict_Enz"/>
</dbReference>
<dbReference type="InterPro" id="IPR003593">
    <property type="entry name" value="AAA+_ATPase"/>
</dbReference>
<dbReference type="PANTHER" id="PTHR37291">
    <property type="entry name" value="5-METHYLCYTOSINE-SPECIFIC RESTRICTION ENZYME B"/>
    <property type="match status" value="1"/>
</dbReference>
<feature type="domain" description="HTH HARE-type" evidence="2">
    <location>
        <begin position="869"/>
        <end position="942"/>
    </location>
</feature>
<protein>
    <submittedName>
        <fullName evidence="3">ATPase protein</fullName>
    </submittedName>
</protein>
<dbReference type="InterPro" id="IPR011704">
    <property type="entry name" value="ATPase_dyneun-rel_AAA"/>
</dbReference>
<keyword evidence="4" id="KW-1185">Reference proteome</keyword>
<dbReference type="PANTHER" id="PTHR37291:SF1">
    <property type="entry name" value="TYPE IV METHYL-DIRECTED RESTRICTION ENZYME ECOKMCRB SUBUNIT"/>
    <property type="match status" value="1"/>
</dbReference>
<dbReference type="EMBL" id="JOKN01000009">
    <property type="protein sequence ID" value="KEQ56790.1"/>
    <property type="molecule type" value="Genomic_DNA"/>
</dbReference>
<comment type="caution">
    <text evidence="3">The sequence shown here is derived from an EMBL/GenBank/DDBJ whole genome shotgun (WGS) entry which is preliminary data.</text>
</comment>
<dbReference type="SUPFAM" id="SSF52540">
    <property type="entry name" value="P-loop containing nucleoside triphosphate hydrolases"/>
    <property type="match status" value="1"/>
</dbReference>
<evidence type="ECO:0000259" key="2">
    <source>
        <dbReference type="PROSITE" id="PS51913"/>
    </source>
</evidence>
<dbReference type="Gene3D" id="3.40.50.300">
    <property type="entry name" value="P-loop containing nucleotide triphosphate hydrolases"/>
    <property type="match status" value="1"/>
</dbReference>
<evidence type="ECO:0000256" key="1">
    <source>
        <dbReference type="ARBA" id="ARBA00023163"/>
    </source>
</evidence>